<accession>A0ABM9I181</accession>
<evidence type="ECO:0000313" key="2">
    <source>
        <dbReference type="EMBL" id="CAI8822544.1"/>
    </source>
</evidence>
<evidence type="ECO:0000256" key="1">
    <source>
        <dbReference type="SAM" id="MobiDB-lite"/>
    </source>
</evidence>
<keyword evidence="3" id="KW-1185">Reference proteome</keyword>
<protein>
    <submittedName>
        <fullName evidence="2">Uncharacterized protein</fullName>
    </submittedName>
</protein>
<organism evidence="2 3">
    <name type="scientific">Methylocaldum szegediense</name>
    <dbReference type="NCBI Taxonomy" id="73780"/>
    <lineage>
        <taxon>Bacteria</taxon>
        <taxon>Pseudomonadati</taxon>
        <taxon>Pseudomonadota</taxon>
        <taxon>Gammaproteobacteria</taxon>
        <taxon>Methylococcales</taxon>
        <taxon>Methylococcaceae</taxon>
        <taxon>Methylocaldum</taxon>
    </lineage>
</organism>
<sequence>MRHTRDSVASSETPAVLFMRLMQAGFRAFYRLRPDLRGHSYDAHHNRTRVSAYSTIDIRRHKDFADLIGQSQPRTKSNRLPTTVTDPIRR</sequence>
<dbReference type="Proteomes" id="UP001162030">
    <property type="component" value="Chromosome"/>
</dbReference>
<evidence type="ECO:0000313" key="3">
    <source>
        <dbReference type="Proteomes" id="UP001162030"/>
    </source>
</evidence>
<name>A0ABM9I181_9GAMM</name>
<proteinExistence type="predicted"/>
<feature type="region of interest" description="Disordered" evidence="1">
    <location>
        <begin position="69"/>
        <end position="90"/>
    </location>
</feature>
<dbReference type="EMBL" id="OX458333">
    <property type="protein sequence ID" value="CAI8822544.1"/>
    <property type="molecule type" value="Genomic_DNA"/>
</dbReference>
<reference evidence="2 3" key="1">
    <citation type="submission" date="2023-03" db="EMBL/GenBank/DDBJ databases">
        <authorList>
            <person name="Pearce D."/>
        </authorList>
    </citation>
    <scope>NUCLEOTIDE SEQUENCE [LARGE SCALE GENOMIC DNA]</scope>
    <source>
        <strain evidence="2">Msz</strain>
    </source>
</reference>
<gene>
    <name evidence="2" type="ORF">MSZNOR_1992</name>
</gene>